<feature type="compositionally biased region" description="Polar residues" evidence="2">
    <location>
        <begin position="446"/>
        <end position="460"/>
    </location>
</feature>
<feature type="compositionally biased region" description="Polar residues" evidence="2">
    <location>
        <begin position="290"/>
        <end position="305"/>
    </location>
</feature>
<feature type="compositionally biased region" description="Polar residues" evidence="2">
    <location>
        <begin position="97"/>
        <end position="114"/>
    </location>
</feature>
<evidence type="ECO:0000313" key="4">
    <source>
        <dbReference type="Proteomes" id="UP000244855"/>
    </source>
</evidence>
<feature type="compositionally biased region" description="Basic residues" evidence="2">
    <location>
        <begin position="574"/>
        <end position="588"/>
    </location>
</feature>
<feature type="region of interest" description="Disordered" evidence="2">
    <location>
        <begin position="290"/>
        <end position="312"/>
    </location>
</feature>
<keyword evidence="1" id="KW-0175">Coiled coil</keyword>
<dbReference type="EMBL" id="KZ805510">
    <property type="protein sequence ID" value="PVH95047.1"/>
    <property type="molecule type" value="Genomic_DNA"/>
</dbReference>
<feature type="compositionally biased region" description="Acidic residues" evidence="2">
    <location>
        <begin position="120"/>
        <end position="144"/>
    </location>
</feature>
<keyword evidence="4" id="KW-1185">Reference proteome</keyword>
<evidence type="ECO:0000256" key="2">
    <source>
        <dbReference type="SAM" id="MobiDB-lite"/>
    </source>
</evidence>
<evidence type="ECO:0000256" key="1">
    <source>
        <dbReference type="SAM" id="Coils"/>
    </source>
</evidence>
<feature type="compositionally biased region" description="Low complexity" evidence="2">
    <location>
        <begin position="589"/>
        <end position="598"/>
    </location>
</feature>
<name>A0A2V1DA96_9PLEO</name>
<feature type="region of interest" description="Disordered" evidence="2">
    <location>
        <begin position="1"/>
        <end position="23"/>
    </location>
</feature>
<dbReference type="Proteomes" id="UP000244855">
    <property type="component" value="Unassembled WGS sequence"/>
</dbReference>
<feature type="region of interest" description="Disordered" evidence="2">
    <location>
        <begin position="574"/>
        <end position="609"/>
    </location>
</feature>
<gene>
    <name evidence="3" type="ORF">DM02DRAFT_645556</name>
</gene>
<dbReference type="STRING" id="97972.A0A2V1DA96"/>
<feature type="coiled-coil region" evidence="1">
    <location>
        <begin position="351"/>
        <end position="378"/>
    </location>
</feature>
<feature type="compositionally biased region" description="Polar residues" evidence="2">
    <location>
        <begin position="467"/>
        <end position="481"/>
    </location>
</feature>
<feature type="region of interest" description="Disordered" evidence="2">
    <location>
        <begin position="518"/>
        <end position="537"/>
    </location>
</feature>
<protein>
    <submittedName>
        <fullName evidence="3">Uncharacterized protein</fullName>
    </submittedName>
</protein>
<dbReference type="OrthoDB" id="3905365at2759"/>
<accession>A0A2V1DA96</accession>
<organism evidence="3 4">
    <name type="scientific">Periconia macrospinosa</name>
    <dbReference type="NCBI Taxonomy" id="97972"/>
    <lineage>
        <taxon>Eukaryota</taxon>
        <taxon>Fungi</taxon>
        <taxon>Dikarya</taxon>
        <taxon>Ascomycota</taxon>
        <taxon>Pezizomycotina</taxon>
        <taxon>Dothideomycetes</taxon>
        <taxon>Pleosporomycetidae</taxon>
        <taxon>Pleosporales</taxon>
        <taxon>Massarineae</taxon>
        <taxon>Periconiaceae</taxon>
        <taxon>Periconia</taxon>
    </lineage>
</organism>
<feature type="region of interest" description="Disordered" evidence="2">
    <location>
        <begin position="434"/>
        <end position="505"/>
    </location>
</feature>
<proteinExistence type="predicted"/>
<sequence>MTEAQATPRPPSSSLKTPKDKNCPFCGQAFTSSSLGRHLDLYIRPKNPKPSDGLHIVDEIRKIRGGITRRQVKGPLKRERGAGGRSGASGSDRHSNTRTPANKRQSVVSISVSGDRSESPNDDDDDGQDENDDDLDVDNDMDDDSLLDLSVSKRRGGFRDINTGAHGKMPQVNRRLLQKADLDHRQRTSDEVETAKATELALRELLRSVKDANTKATSSALFDFDPYTLNFPSLCLRVLPPPSTLFSPTPFPTSESWSINPPGQKQFDTLNKQVRERLLAHQRQRQINQAYPSGTHSNPPSGNTSPLPTPPLFDPDPEKLFCHIADAYTHWMHQSEHTRQEYWQVEILRSYARANDLRREAEISLQHARRELEFYKSQRPGPELSPVSFTFTLGTETVKELGKLGMDFRNWDYDRLIEKWKTVVRENKNLTSGLAAQKPLPGGAPSTRSCSMTSLPNQPFTAGHGPLSQSQSSVKIETSAGSAPPTISGREASSDQADAEGEDDDTQVDLEVVPASNNLSMNDHHNVPTHQPTPVHPSQMHAHLQVHAQQQQQQQQMQMSQAQVQAWHVARQHMNHSRNSHHAPHPHQHQQLSPHPQHMGSAANSRRTSGVLLDPHGMNAGNMLPMDGIEGHPDQFLRLDMGLAAGFVGQNPDAV</sequence>
<evidence type="ECO:0000313" key="3">
    <source>
        <dbReference type="EMBL" id="PVH95047.1"/>
    </source>
</evidence>
<reference evidence="3 4" key="1">
    <citation type="journal article" date="2018" name="Sci. Rep.">
        <title>Comparative genomics provides insights into the lifestyle and reveals functional heterogeneity of dark septate endophytic fungi.</title>
        <authorList>
            <person name="Knapp D.G."/>
            <person name="Nemeth J.B."/>
            <person name="Barry K."/>
            <person name="Hainaut M."/>
            <person name="Henrissat B."/>
            <person name="Johnson J."/>
            <person name="Kuo A."/>
            <person name="Lim J.H.P."/>
            <person name="Lipzen A."/>
            <person name="Nolan M."/>
            <person name="Ohm R.A."/>
            <person name="Tamas L."/>
            <person name="Grigoriev I.V."/>
            <person name="Spatafora J.W."/>
            <person name="Nagy L.G."/>
            <person name="Kovacs G.M."/>
        </authorList>
    </citation>
    <scope>NUCLEOTIDE SEQUENCE [LARGE SCALE GENOMIC DNA]</scope>
    <source>
        <strain evidence="3 4">DSE2036</strain>
    </source>
</reference>
<feature type="region of interest" description="Disordered" evidence="2">
    <location>
        <begin position="42"/>
        <end position="144"/>
    </location>
</feature>
<dbReference type="AlphaFoldDB" id="A0A2V1DA96"/>